<feature type="region of interest" description="Disordered" evidence="1">
    <location>
        <begin position="240"/>
        <end position="263"/>
    </location>
</feature>
<keyword evidence="3" id="KW-1185">Reference proteome</keyword>
<feature type="region of interest" description="Disordered" evidence="1">
    <location>
        <begin position="340"/>
        <end position="359"/>
    </location>
</feature>
<accession>A0A9P0MXW0</accession>
<gene>
    <name evidence="2" type="ORF">NEZAVI_LOCUS15815</name>
</gene>
<dbReference type="OrthoDB" id="6642173at2759"/>
<evidence type="ECO:0000313" key="2">
    <source>
        <dbReference type="EMBL" id="CAH1408251.1"/>
    </source>
</evidence>
<dbReference type="EMBL" id="OV725083">
    <property type="protein sequence ID" value="CAH1408251.1"/>
    <property type="molecule type" value="Genomic_DNA"/>
</dbReference>
<name>A0A9P0MXW0_NEZVI</name>
<sequence>MLYKLNFTVNYLQIKIKQDEKENNTTVYRKQLFENLKSGRYVLKTQRENETQQISHEMKNEISRYFELNRFNSSFEKGKKCMSVKKKSSSIFFENIFEELKYCNRAFSQLPKINFKLDNIFEIFYSTNIPPLIKTKKNVIVVIENDNSKKRNEGRITCPECLKEETFKELKRKISAKMKEVILLIRKKLLRGLKKKKEMIIEEGPKPSFLIMDDLVAPFPEMETDPIPVFSFAEGKAQERRKCKTDTEKNEGSKQSSQTSTGQQMFYPCSRENLLKANGQEKCRPNEQHISPPPLCPEECLDSPQNVELIPRKIENKDPIPKINYDRNSLEVLTRMPANRENKGYNKGKNNIPVTKPEKNSPEVIDEVQDVSLSNLDLSNPSVTIIPILKPKEKGKRNIIIRLKNVPDTVDVIKIRSIMSSIYNNCETKKYSNYFIKSQEKPLPYDNQISNRLKVRKTNDMTCPNKIPKPSSKLILPHLEEPKNYPNRNPTWKTAPNRITNNLRCYKKNDFFYDE</sequence>
<feature type="compositionally biased region" description="Basic and acidic residues" evidence="1">
    <location>
        <begin position="240"/>
        <end position="252"/>
    </location>
</feature>
<evidence type="ECO:0000256" key="1">
    <source>
        <dbReference type="SAM" id="MobiDB-lite"/>
    </source>
</evidence>
<reference evidence="2" key="1">
    <citation type="submission" date="2022-01" db="EMBL/GenBank/DDBJ databases">
        <authorList>
            <person name="King R."/>
        </authorList>
    </citation>
    <scope>NUCLEOTIDE SEQUENCE</scope>
</reference>
<protein>
    <submittedName>
        <fullName evidence="2">Uncharacterized protein</fullName>
    </submittedName>
</protein>
<organism evidence="2 3">
    <name type="scientific">Nezara viridula</name>
    <name type="common">Southern green stink bug</name>
    <name type="synonym">Cimex viridulus</name>
    <dbReference type="NCBI Taxonomy" id="85310"/>
    <lineage>
        <taxon>Eukaryota</taxon>
        <taxon>Metazoa</taxon>
        <taxon>Ecdysozoa</taxon>
        <taxon>Arthropoda</taxon>
        <taxon>Hexapoda</taxon>
        <taxon>Insecta</taxon>
        <taxon>Pterygota</taxon>
        <taxon>Neoptera</taxon>
        <taxon>Paraneoptera</taxon>
        <taxon>Hemiptera</taxon>
        <taxon>Heteroptera</taxon>
        <taxon>Panheteroptera</taxon>
        <taxon>Pentatomomorpha</taxon>
        <taxon>Pentatomoidea</taxon>
        <taxon>Pentatomidae</taxon>
        <taxon>Pentatominae</taxon>
        <taxon>Nezara</taxon>
    </lineage>
</organism>
<evidence type="ECO:0000313" key="3">
    <source>
        <dbReference type="Proteomes" id="UP001152798"/>
    </source>
</evidence>
<feature type="compositionally biased region" description="Low complexity" evidence="1">
    <location>
        <begin position="253"/>
        <end position="263"/>
    </location>
</feature>
<dbReference type="AlphaFoldDB" id="A0A9P0MXW0"/>
<dbReference type="Proteomes" id="UP001152798">
    <property type="component" value="Chromosome 7"/>
</dbReference>
<proteinExistence type="predicted"/>